<protein>
    <recommendedName>
        <fullName evidence="2">Putative restriction endonuclease domain-containing protein</fullName>
    </recommendedName>
</protein>
<organism evidence="3 4">
    <name type="scientific">Planotetraspora kaengkrachanensis</name>
    <dbReference type="NCBI Taxonomy" id="575193"/>
    <lineage>
        <taxon>Bacteria</taxon>
        <taxon>Bacillati</taxon>
        <taxon>Actinomycetota</taxon>
        <taxon>Actinomycetes</taxon>
        <taxon>Streptosporangiales</taxon>
        <taxon>Streptosporangiaceae</taxon>
        <taxon>Planotetraspora</taxon>
    </lineage>
</organism>
<evidence type="ECO:0000313" key="3">
    <source>
        <dbReference type="EMBL" id="GIG80133.1"/>
    </source>
</evidence>
<dbReference type="PANTHER" id="PTHR35400">
    <property type="entry name" value="SLR1083 PROTEIN"/>
    <property type="match status" value="1"/>
</dbReference>
<reference evidence="3 4" key="1">
    <citation type="submission" date="2021-01" db="EMBL/GenBank/DDBJ databases">
        <title>Whole genome shotgun sequence of Planotetraspora kaengkrachanensis NBRC 104272.</title>
        <authorList>
            <person name="Komaki H."/>
            <person name="Tamura T."/>
        </authorList>
    </citation>
    <scope>NUCLEOTIDE SEQUENCE [LARGE SCALE GENOMIC DNA]</scope>
    <source>
        <strain evidence="3 4">NBRC 104272</strain>
    </source>
</reference>
<accession>A0A8J3PTA5</accession>
<dbReference type="CDD" id="cd06260">
    <property type="entry name" value="DUF820-like"/>
    <property type="match status" value="1"/>
</dbReference>
<dbReference type="Proteomes" id="UP000630097">
    <property type="component" value="Unassembled WGS sequence"/>
</dbReference>
<feature type="region of interest" description="Disordered" evidence="1">
    <location>
        <begin position="1"/>
        <end position="49"/>
    </location>
</feature>
<dbReference type="InterPro" id="IPR012296">
    <property type="entry name" value="Nuclease_put_TT1808"/>
</dbReference>
<feature type="domain" description="Putative restriction endonuclease" evidence="2">
    <location>
        <begin position="61"/>
        <end position="227"/>
    </location>
</feature>
<evidence type="ECO:0000313" key="4">
    <source>
        <dbReference type="Proteomes" id="UP000630097"/>
    </source>
</evidence>
<evidence type="ECO:0000256" key="1">
    <source>
        <dbReference type="SAM" id="MobiDB-lite"/>
    </source>
</evidence>
<feature type="compositionally biased region" description="Basic residues" evidence="1">
    <location>
        <begin position="1"/>
        <end position="11"/>
    </location>
</feature>
<comment type="caution">
    <text evidence="3">The sequence shown here is derived from an EMBL/GenBank/DDBJ whole genome shotgun (WGS) entry which is preliminary data.</text>
</comment>
<dbReference type="EMBL" id="BONV01000013">
    <property type="protein sequence ID" value="GIG80133.1"/>
    <property type="molecule type" value="Genomic_DNA"/>
</dbReference>
<dbReference type="AlphaFoldDB" id="A0A8J3PTA5"/>
<proteinExistence type="predicted"/>
<dbReference type="PANTHER" id="PTHR35400:SF3">
    <property type="entry name" value="SLL1072 PROTEIN"/>
    <property type="match status" value="1"/>
</dbReference>
<evidence type="ECO:0000259" key="2">
    <source>
        <dbReference type="Pfam" id="PF05685"/>
    </source>
</evidence>
<dbReference type="Pfam" id="PF05685">
    <property type="entry name" value="Uma2"/>
    <property type="match status" value="1"/>
</dbReference>
<dbReference type="Gene3D" id="3.90.1570.10">
    <property type="entry name" value="tt1808, chain A"/>
    <property type="match status" value="1"/>
</dbReference>
<gene>
    <name evidence="3" type="ORF">Pka01_32600</name>
</gene>
<dbReference type="SUPFAM" id="SSF52980">
    <property type="entry name" value="Restriction endonuclease-like"/>
    <property type="match status" value="1"/>
</dbReference>
<sequence>MALTRPTRHRRNDSAPAERQPDAEPEQPGTELEQADPGEGPTRAAPGGDETAVVDLCQELNDAGYTAEISGGRVVVSPWQSMESSCIVDRLADLLIPLKLANGWRFHHNLAVHIPPFLDHRLPDLMVTARDAERFDHLRVKGCSALLVVEVCSPGTYSVDWNEKPVDYARAGVPLLLIVDPLADPKTVTLMSEPSKDAAPGDMREPYKQVVTVEAGEVLELPEPFGVKLETGTLFE</sequence>
<dbReference type="InterPro" id="IPR011335">
    <property type="entry name" value="Restrct_endonuc-II-like"/>
</dbReference>
<dbReference type="RefSeq" id="WP_203883553.1">
    <property type="nucleotide sequence ID" value="NZ_BAABHH010000011.1"/>
</dbReference>
<keyword evidence="4" id="KW-1185">Reference proteome</keyword>
<name>A0A8J3PTA5_9ACTN</name>
<dbReference type="InterPro" id="IPR008538">
    <property type="entry name" value="Uma2"/>
</dbReference>